<protein>
    <submittedName>
        <fullName evidence="1">Uncharacterized protein</fullName>
    </submittedName>
</protein>
<keyword evidence="2" id="KW-1185">Reference proteome</keyword>
<organism evidence="1 2">
    <name type="scientific">Shinella lacus</name>
    <dbReference type="NCBI Taxonomy" id="2654216"/>
    <lineage>
        <taxon>Bacteria</taxon>
        <taxon>Pseudomonadati</taxon>
        <taxon>Pseudomonadota</taxon>
        <taxon>Alphaproteobacteria</taxon>
        <taxon>Hyphomicrobiales</taxon>
        <taxon>Rhizobiaceae</taxon>
        <taxon>Shinella</taxon>
    </lineage>
</organism>
<name>A0ABT1R3Z9_9HYPH</name>
<reference evidence="1" key="1">
    <citation type="submission" date="2021-07" db="EMBL/GenBank/DDBJ databases">
        <title>Shinella sp. nov., a novel member of the genus Shinella from water.</title>
        <authorList>
            <person name="Deng Y."/>
        </authorList>
    </citation>
    <scope>NUCLEOTIDE SEQUENCE</scope>
    <source>
        <strain evidence="1">CPCC 100929</strain>
    </source>
</reference>
<dbReference type="EMBL" id="WHSB02000002">
    <property type="protein sequence ID" value="MCQ4629907.1"/>
    <property type="molecule type" value="Genomic_DNA"/>
</dbReference>
<evidence type="ECO:0000313" key="2">
    <source>
        <dbReference type="Proteomes" id="UP000996601"/>
    </source>
</evidence>
<accession>A0ABT1R3Z9</accession>
<dbReference type="Proteomes" id="UP000996601">
    <property type="component" value="Unassembled WGS sequence"/>
</dbReference>
<comment type="caution">
    <text evidence="1">The sequence shown here is derived from an EMBL/GenBank/DDBJ whole genome shotgun (WGS) entry which is preliminary data.</text>
</comment>
<sequence>MTESIGNILNVVSIEGGLRLEIASPSGELLSVNLVGDGARDALISMYSCLEDPEAAGLDALDQQPAVFLLDPQVSGKLDEASRLHLAFKGKGLPPFRVALDRRRMAAMLSSLLNNIVSPKKSH</sequence>
<gene>
    <name evidence="1" type="ORF">GB927_007680</name>
</gene>
<evidence type="ECO:0000313" key="1">
    <source>
        <dbReference type="EMBL" id="MCQ4629907.1"/>
    </source>
</evidence>
<dbReference type="RefSeq" id="WP_256116077.1">
    <property type="nucleotide sequence ID" value="NZ_WHSB02000002.1"/>
</dbReference>
<proteinExistence type="predicted"/>